<sequence>MNTASISTLHHLVSQVVGRKTQEDVSKDAFAVPVAAASPVPAVDAVSENTSDSSKDSTFDEAFAKLLVNLKASTQTTDAQAAFTPIAVDTSIAAKDSAVTSEADVAAATSSTSSAQQQFMDFMNLSPAEQMREKLTGVSKEEYEAMSPEQKLSVDNKLQAALKEQQQTATADINGKILAARLALV</sequence>
<dbReference type="PATRIC" id="fig|317.243.peg.36"/>
<dbReference type="EMBL" id="LGSI01000068">
    <property type="protein sequence ID" value="OCR22141.1"/>
    <property type="molecule type" value="Genomic_DNA"/>
</dbReference>
<dbReference type="OrthoDB" id="7018898at2"/>
<proteinExistence type="predicted"/>
<reference evidence="1 2" key="1">
    <citation type="submission" date="2015-07" db="EMBL/GenBank/DDBJ databases">
        <title>Draft genome sequence of a diazotrophic, plant growth-promoting rhizobacterium of the Pseudomonas syringae complex.</title>
        <authorList>
            <person name="Patten C.L."/>
            <person name="Jeong H."/>
        </authorList>
    </citation>
    <scope>NUCLEOTIDE SEQUENCE [LARGE SCALE GENOMIC DNA]</scope>
    <source>
        <strain evidence="1 2">GR12-2</strain>
    </source>
</reference>
<evidence type="ECO:0000313" key="1">
    <source>
        <dbReference type="EMBL" id="OCR22141.1"/>
    </source>
</evidence>
<evidence type="ECO:0000313" key="2">
    <source>
        <dbReference type="Proteomes" id="UP000093104"/>
    </source>
</evidence>
<protein>
    <submittedName>
        <fullName evidence="1">Uncharacterized protein</fullName>
    </submittedName>
</protein>
<accession>A0A1C7YWU1</accession>
<dbReference type="AlphaFoldDB" id="A0A1C7YWU1"/>
<organism evidence="1 2">
    <name type="scientific">Pseudomonas syringae</name>
    <dbReference type="NCBI Taxonomy" id="317"/>
    <lineage>
        <taxon>Bacteria</taxon>
        <taxon>Pseudomonadati</taxon>
        <taxon>Pseudomonadota</taxon>
        <taxon>Gammaproteobacteria</taxon>
        <taxon>Pseudomonadales</taxon>
        <taxon>Pseudomonadaceae</taxon>
        <taxon>Pseudomonas</taxon>
    </lineage>
</organism>
<comment type="caution">
    <text evidence="1">The sequence shown here is derived from an EMBL/GenBank/DDBJ whole genome shotgun (WGS) entry which is preliminary data.</text>
</comment>
<name>A0A1C7YWU1_PSESX</name>
<dbReference type="RefSeq" id="WP_065835552.1">
    <property type="nucleotide sequence ID" value="NZ_LGSI01000068.1"/>
</dbReference>
<gene>
    <name evidence="1" type="ORF">AFK24_23745</name>
</gene>
<dbReference type="Proteomes" id="UP000093104">
    <property type="component" value="Unassembled WGS sequence"/>
</dbReference>